<evidence type="ECO:0000256" key="2">
    <source>
        <dbReference type="ARBA" id="ARBA00004167"/>
    </source>
</evidence>
<reference evidence="19" key="1">
    <citation type="journal article" date="2013" name="Nat. Genet.">
        <title>The Capsella rubella genome and the genomic consequences of rapid mating system evolution.</title>
        <authorList>
            <person name="Slotte T."/>
            <person name="Hazzouri K.M."/>
            <person name="Agren J.A."/>
            <person name="Koenig D."/>
            <person name="Maumus F."/>
            <person name="Guo Y.L."/>
            <person name="Steige K."/>
            <person name="Platts A.E."/>
            <person name="Escobar J.S."/>
            <person name="Newman L.K."/>
            <person name="Wang W."/>
            <person name="Mandakova T."/>
            <person name="Vello E."/>
            <person name="Smith L.M."/>
            <person name="Henz S.R."/>
            <person name="Steffen J."/>
            <person name="Takuno S."/>
            <person name="Brandvain Y."/>
            <person name="Coop G."/>
            <person name="Andolfatto P."/>
            <person name="Hu T.T."/>
            <person name="Blanchette M."/>
            <person name="Clark R.M."/>
            <person name="Quesneville H."/>
            <person name="Nordborg M."/>
            <person name="Gaut B.S."/>
            <person name="Lysak M.A."/>
            <person name="Jenkins J."/>
            <person name="Grimwood J."/>
            <person name="Chapman J."/>
            <person name="Prochnik S."/>
            <person name="Shu S."/>
            <person name="Rokhsar D."/>
            <person name="Schmutz J."/>
            <person name="Weigel D."/>
            <person name="Wright S.I."/>
        </authorList>
    </citation>
    <scope>NUCLEOTIDE SEQUENCE [LARGE SCALE GENOMIC DNA]</scope>
    <source>
        <strain evidence="19">cv. Monte Gargano</strain>
    </source>
</reference>
<keyword evidence="8 14" id="KW-0863">Zinc-finger</keyword>
<comment type="similarity">
    <text evidence="13">Belongs to the RING-type zinc finger family. ATL subfamily.</text>
</comment>
<proteinExistence type="inferred from homology"/>
<dbReference type="CDD" id="cd16461">
    <property type="entry name" value="RING-H2_EL5-like"/>
    <property type="match status" value="1"/>
</dbReference>
<feature type="compositionally biased region" description="Low complexity" evidence="15">
    <location>
        <begin position="21"/>
        <end position="30"/>
    </location>
</feature>
<keyword evidence="9" id="KW-0833">Ubl conjugation pathway</keyword>
<accession>R0GSP8</accession>
<dbReference type="GO" id="GO:0016020">
    <property type="term" value="C:membrane"/>
    <property type="evidence" value="ECO:0007669"/>
    <property type="project" value="UniProtKB-SubCell"/>
</dbReference>
<keyword evidence="6 16" id="KW-0812">Transmembrane</keyword>
<evidence type="ECO:0000256" key="4">
    <source>
        <dbReference type="ARBA" id="ARBA00012483"/>
    </source>
</evidence>
<dbReference type="Pfam" id="PF13639">
    <property type="entry name" value="zf-RING_2"/>
    <property type="match status" value="1"/>
</dbReference>
<dbReference type="PROSITE" id="PS50089">
    <property type="entry name" value="ZF_RING_2"/>
    <property type="match status" value="1"/>
</dbReference>
<evidence type="ECO:0000256" key="10">
    <source>
        <dbReference type="ARBA" id="ARBA00022833"/>
    </source>
</evidence>
<keyword evidence="12 16" id="KW-0472">Membrane</keyword>
<dbReference type="EMBL" id="KB870805">
    <property type="protein sequence ID" value="EOA38816.1"/>
    <property type="molecule type" value="Genomic_DNA"/>
</dbReference>
<name>R0GSP8_9BRAS</name>
<dbReference type="Proteomes" id="UP000029121">
    <property type="component" value="Unassembled WGS sequence"/>
</dbReference>
<evidence type="ECO:0000256" key="11">
    <source>
        <dbReference type="ARBA" id="ARBA00022989"/>
    </source>
</evidence>
<feature type="transmembrane region" description="Helical" evidence="16">
    <location>
        <begin position="58"/>
        <end position="84"/>
    </location>
</feature>
<dbReference type="PANTHER" id="PTHR45768">
    <property type="entry name" value="E3 UBIQUITIN-PROTEIN LIGASE RNF13-LIKE"/>
    <property type="match status" value="1"/>
</dbReference>
<gene>
    <name evidence="18" type="ORF">CARUB_v10011135mg</name>
</gene>
<organism evidence="18 19">
    <name type="scientific">Capsella rubella</name>
    <dbReference type="NCBI Taxonomy" id="81985"/>
    <lineage>
        <taxon>Eukaryota</taxon>
        <taxon>Viridiplantae</taxon>
        <taxon>Streptophyta</taxon>
        <taxon>Embryophyta</taxon>
        <taxon>Tracheophyta</taxon>
        <taxon>Spermatophyta</taxon>
        <taxon>Magnoliopsida</taxon>
        <taxon>eudicotyledons</taxon>
        <taxon>Gunneridae</taxon>
        <taxon>Pentapetalae</taxon>
        <taxon>rosids</taxon>
        <taxon>malvids</taxon>
        <taxon>Brassicales</taxon>
        <taxon>Brassicaceae</taxon>
        <taxon>Camelineae</taxon>
        <taxon>Capsella</taxon>
    </lineage>
</organism>
<evidence type="ECO:0000256" key="14">
    <source>
        <dbReference type="PROSITE-ProRule" id="PRU00175"/>
    </source>
</evidence>
<comment type="catalytic activity">
    <reaction evidence="1">
        <text>S-ubiquitinyl-[E2 ubiquitin-conjugating enzyme]-L-cysteine + [acceptor protein]-L-lysine = [E2 ubiquitin-conjugating enzyme]-L-cysteine + N(6)-ubiquitinyl-[acceptor protein]-L-lysine.</text>
        <dbReference type="EC" id="2.3.2.27"/>
    </reaction>
</comment>
<dbReference type="PANTHER" id="PTHR45768:SF18">
    <property type="entry name" value="RING-H2 FINGER PROTEIN ATL47-RELATED"/>
    <property type="match status" value="1"/>
</dbReference>
<evidence type="ECO:0000256" key="5">
    <source>
        <dbReference type="ARBA" id="ARBA00022679"/>
    </source>
</evidence>
<keyword evidence="10" id="KW-0862">Zinc</keyword>
<dbReference type="AlphaFoldDB" id="R0GSP8"/>
<evidence type="ECO:0000256" key="1">
    <source>
        <dbReference type="ARBA" id="ARBA00000900"/>
    </source>
</evidence>
<evidence type="ECO:0000313" key="19">
    <source>
        <dbReference type="Proteomes" id="UP000029121"/>
    </source>
</evidence>
<dbReference type="GO" id="GO:0008270">
    <property type="term" value="F:zinc ion binding"/>
    <property type="evidence" value="ECO:0007669"/>
    <property type="project" value="UniProtKB-KW"/>
</dbReference>
<sequence length="383" mass="41824">MSEKRMIHRFQLKNENFNQISPSPSSSSSPAPSPITLNQSNDLSSSSSSSGGNRISPILLFIIVLLSVVFFICSVLHLVVRYYLKKKRSSLSSSPNESDRNPEFPDSDTYQRQLQQLFHLHDSGLDQALIDALPVFLYKEIKGTKEPFDCAVCLCEFSEDDKLRLLPNCSHAFHIDCIDTWLLSNSTCPLCRGTLFSLGHQFEYPDFNFGFFAGDDGGTRVSPVQKPAENEIGKRVFSVRLGKFRSCNISNGEVVGGGGGGGGGETSGGNLDNRRCFSMGSYQYIVAESDLVVALCPNNEGLKNVKEGESNNSNVEGKKINMRSKGESFSVSKIWQWSNKRSKFANPSETNLVGTSSSTYACSGSGSTVPAGLALNGRRFQGP</sequence>
<evidence type="ECO:0000256" key="3">
    <source>
        <dbReference type="ARBA" id="ARBA00004906"/>
    </source>
</evidence>
<dbReference type="FunFam" id="3.30.40.10:FF:000231">
    <property type="entry name" value="RING-H2 finger protein ATL46"/>
    <property type="match status" value="1"/>
</dbReference>
<dbReference type="InterPro" id="IPR001841">
    <property type="entry name" value="Znf_RING"/>
</dbReference>
<evidence type="ECO:0000256" key="12">
    <source>
        <dbReference type="ARBA" id="ARBA00023136"/>
    </source>
</evidence>
<feature type="region of interest" description="Disordered" evidence="15">
    <location>
        <begin position="17"/>
        <end position="50"/>
    </location>
</feature>
<evidence type="ECO:0000256" key="13">
    <source>
        <dbReference type="ARBA" id="ARBA00024209"/>
    </source>
</evidence>
<dbReference type="Gene3D" id="3.30.40.10">
    <property type="entry name" value="Zinc/RING finger domain, C3HC4 (zinc finger)"/>
    <property type="match status" value="1"/>
</dbReference>
<evidence type="ECO:0000256" key="7">
    <source>
        <dbReference type="ARBA" id="ARBA00022723"/>
    </source>
</evidence>
<dbReference type="InterPro" id="IPR013083">
    <property type="entry name" value="Znf_RING/FYVE/PHD"/>
</dbReference>
<dbReference type="GO" id="GO:0031625">
    <property type="term" value="F:ubiquitin protein ligase binding"/>
    <property type="evidence" value="ECO:0007669"/>
    <property type="project" value="TreeGrafter"/>
</dbReference>
<keyword evidence="7" id="KW-0479">Metal-binding</keyword>
<dbReference type="SUPFAM" id="SSF57850">
    <property type="entry name" value="RING/U-box"/>
    <property type="match status" value="1"/>
</dbReference>
<comment type="pathway">
    <text evidence="3">Protein modification; protein ubiquitination.</text>
</comment>
<evidence type="ECO:0000256" key="9">
    <source>
        <dbReference type="ARBA" id="ARBA00022786"/>
    </source>
</evidence>
<feature type="domain" description="RING-type" evidence="17">
    <location>
        <begin position="150"/>
        <end position="192"/>
    </location>
</feature>
<evidence type="ECO:0000256" key="6">
    <source>
        <dbReference type="ARBA" id="ARBA00022692"/>
    </source>
</evidence>
<protein>
    <recommendedName>
        <fullName evidence="4">RING-type E3 ubiquitin transferase</fullName>
        <ecNumber evidence="4">2.3.2.27</ecNumber>
    </recommendedName>
</protein>
<evidence type="ECO:0000256" key="16">
    <source>
        <dbReference type="SAM" id="Phobius"/>
    </source>
</evidence>
<keyword evidence="11 16" id="KW-1133">Transmembrane helix</keyword>
<evidence type="ECO:0000259" key="17">
    <source>
        <dbReference type="PROSITE" id="PS50089"/>
    </source>
</evidence>
<dbReference type="GO" id="GO:0061630">
    <property type="term" value="F:ubiquitin protein ligase activity"/>
    <property type="evidence" value="ECO:0007669"/>
    <property type="project" value="UniProtKB-EC"/>
</dbReference>
<evidence type="ECO:0000256" key="8">
    <source>
        <dbReference type="ARBA" id="ARBA00022771"/>
    </source>
</evidence>
<keyword evidence="5" id="KW-0808">Transferase</keyword>
<comment type="subcellular location">
    <subcellularLocation>
        <location evidence="2">Membrane</location>
        <topology evidence="2">Single-pass membrane protein</topology>
    </subcellularLocation>
</comment>
<evidence type="ECO:0000313" key="18">
    <source>
        <dbReference type="EMBL" id="EOA38816.1"/>
    </source>
</evidence>
<dbReference type="SMART" id="SM00184">
    <property type="entry name" value="RING"/>
    <property type="match status" value="1"/>
</dbReference>
<dbReference type="EC" id="2.3.2.27" evidence="4"/>
<dbReference type="eggNOG" id="KOG0800">
    <property type="taxonomic scope" value="Eukaryota"/>
</dbReference>
<keyword evidence="19" id="KW-1185">Reference proteome</keyword>
<evidence type="ECO:0000256" key="15">
    <source>
        <dbReference type="SAM" id="MobiDB-lite"/>
    </source>
</evidence>